<organism evidence="1 2">
    <name type="scientific">Penicillium brevicompactum</name>
    <dbReference type="NCBI Taxonomy" id="5074"/>
    <lineage>
        <taxon>Eukaryota</taxon>
        <taxon>Fungi</taxon>
        <taxon>Dikarya</taxon>
        <taxon>Ascomycota</taxon>
        <taxon>Pezizomycotina</taxon>
        <taxon>Eurotiomycetes</taxon>
        <taxon>Eurotiomycetidae</taxon>
        <taxon>Eurotiales</taxon>
        <taxon>Aspergillaceae</taxon>
        <taxon>Penicillium</taxon>
    </lineage>
</organism>
<accession>A0A9W9RV79</accession>
<proteinExistence type="predicted"/>
<evidence type="ECO:0000313" key="1">
    <source>
        <dbReference type="EMBL" id="KAJ5366976.1"/>
    </source>
</evidence>
<gene>
    <name evidence="1" type="ORF">N7541_000917</name>
</gene>
<name>A0A9W9RV79_PENBR</name>
<dbReference type="AlphaFoldDB" id="A0A9W9RV79"/>
<dbReference type="Proteomes" id="UP001148299">
    <property type="component" value="Unassembled WGS sequence"/>
</dbReference>
<evidence type="ECO:0000313" key="2">
    <source>
        <dbReference type="Proteomes" id="UP001148299"/>
    </source>
</evidence>
<keyword evidence="2" id="KW-1185">Reference proteome</keyword>
<comment type="caution">
    <text evidence="1">The sequence shown here is derived from an EMBL/GenBank/DDBJ whole genome shotgun (WGS) entry which is preliminary data.</text>
</comment>
<sequence length="62" mass="6877">MALYKVELAKARDQLATVETVAKYLDAGNKIAEFVLKWMNLQTTWTLSNAGFAIFQGATRPA</sequence>
<reference evidence="1" key="1">
    <citation type="submission" date="2022-12" db="EMBL/GenBank/DDBJ databases">
        <authorList>
            <person name="Petersen C."/>
        </authorList>
    </citation>
    <scope>NUCLEOTIDE SEQUENCE</scope>
    <source>
        <strain evidence="1">IBT 35675</strain>
    </source>
</reference>
<reference evidence="1" key="2">
    <citation type="journal article" date="2023" name="IMA Fungus">
        <title>Comparative genomic study of the Penicillium genus elucidates a diverse pangenome and 15 lateral gene transfer events.</title>
        <authorList>
            <person name="Petersen C."/>
            <person name="Sorensen T."/>
            <person name="Nielsen M.R."/>
            <person name="Sondergaard T.E."/>
            <person name="Sorensen J.L."/>
            <person name="Fitzpatrick D.A."/>
            <person name="Frisvad J.C."/>
            <person name="Nielsen K.L."/>
        </authorList>
    </citation>
    <scope>NUCLEOTIDE SEQUENCE</scope>
    <source>
        <strain evidence="1">IBT 35675</strain>
    </source>
</reference>
<dbReference type="EMBL" id="JAPZBR010000001">
    <property type="protein sequence ID" value="KAJ5366976.1"/>
    <property type="molecule type" value="Genomic_DNA"/>
</dbReference>
<protein>
    <submittedName>
        <fullName evidence="1">Uncharacterized protein</fullName>
    </submittedName>
</protein>